<name>A0ABD2AG61_VESSQ</name>
<dbReference type="EMBL" id="JAUDFV010000149">
    <property type="protein sequence ID" value="KAL2719604.1"/>
    <property type="molecule type" value="Genomic_DNA"/>
</dbReference>
<comment type="caution">
    <text evidence="2">The sequence shown here is derived from an EMBL/GenBank/DDBJ whole genome shotgun (WGS) entry which is preliminary data.</text>
</comment>
<keyword evidence="3" id="KW-1185">Reference proteome</keyword>
<sequence>MKFFALVMLVAIFGITTIQCEPEPMARPTRQKVFNSAEELRRYIVNLTNELKLSRPRFGKRAGDTAFPAFYLGYPWNTLRFILDTHRHFQEQKEDRSKPIKGQVTFRNFQDTDTKKQIFRNNLPEKLSDMIDKYYDDVE</sequence>
<accession>A0ABD2AG61</accession>
<dbReference type="AlphaFoldDB" id="A0ABD2AG61"/>
<proteinExistence type="predicted"/>
<feature type="chain" id="PRO_5044886833" evidence="1">
    <location>
        <begin position="21"/>
        <end position="139"/>
    </location>
</feature>
<feature type="signal peptide" evidence="1">
    <location>
        <begin position="1"/>
        <end position="20"/>
    </location>
</feature>
<evidence type="ECO:0000313" key="2">
    <source>
        <dbReference type="EMBL" id="KAL2719604.1"/>
    </source>
</evidence>
<reference evidence="2 3" key="1">
    <citation type="journal article" date="2024" name="Ann. Entomol. Soc. Am.">
        <title>Genomic analyses of the southern and eastern yellowjacket wasps (Hymenoptera: Vespidae) reveal evolutionary signatures of social life.</title>
        <authorList>
            <person name="Catto M.A."/>
            <person name="Caine P.B."/>
            <person name="Orr S.E."/>
            <person name="Hunt B.G."/>
            <person name="Goodisman M.A.D."/>
        </authorList>
    </citation>
    <scope>NUCLEOTIDE SEQUENCE [LARGE SCALE GENOMIC DNA]</scope>
    <source>
        <strain evidence="2">233</strain>
        <tissue evidence="2">Head and thorax</tissue>
    </source>
</reference>
<evidence type="ECO:0000313" key="3">
    <source>
        <dbReference type="Proteomes" id="UP001607302"/>
    </source>
</evidence>
<protein>
    <submittedName>
        <fullName evidence="2">Neuropeptide Y-like</fullName>
    </submittedName>
</protein>
<dbReference type="Proteomes" id="UP001607302">
    <property type="component" value="Unassembled WGS sequence"/>
</dbReference>
<keyword evidence="1" id="KW-0732">Signal</keyword>
<gene>
    <name evidence="2" type="ORF">V1478_011066</name>
</gene>
<organism evidence="2 3">
    <name type="scientific">Vespula squamosa</name>
    <name type="common">Southern yellow jacket</name>
    <name type="synonym">Wasp</name>
    <dbReference type="NCBI Taxonomy" id="30214"/>
    <lineage>
        <taxon>Eukaryota</taxon>
        <taxon>Metazoa</taxon>
        <taxon>Ecdysozoa</taxon>
        <taxon>Arthropoda</taxon>
        <taxon>Hexapoda</taxon>
        <taxon>Insecta</taxon>
        <taxon>Pterygota</taxon>
        <taxon>Neoptera</taxon>
        <taxon>Endopterygota</taxon>
        <taxon>Hymenoptera</taxon>
        <taxon>Apocrita</taxon>
        <taxon>Aculeata</taxon>
        <taxon>Vespoidea</taxon>
        <taxon>Vespidae</taxon>
        <taxon>Vespinae</taxon>
        <taxon>Vespula</taxon>
    </lineage>
</organism>
<evidence type="ECO:0000256" key="1">
    <source>
        <dbReference type="SAM" id="SignalP"/>
    </source>
</evidence>